<accession>A0A6G4WKK8</accession>
<protein>
    <submittedName>
        <fullName evidence="1">Uncharacterized protein</fullName>
    </submittedName>
</protein>
<dbReference type="Proteomes" id="UP001642900">
    <property type="component" value="Unassembled WGS sequence"/>
</dbReference>
<reference evidence="1 2" key="1">
    <citation type="submission" date="2020-02" db="EMBL/GenBank/DDBJ databases">
        <title>Genome sequence of strain CCNWXJ40-4.</title>
        <authorList>
            <person name="Gao J."/>
            <person name="Sun J."/>
        </authorList>
    </citation>
    <scope>NUCLEOTIDE SEQUENCE [LARGE SCALE GENOMIC DNA]</scope>
    <source>
        <strain evidence="1 2">CCNWXJ 40-4</strain>
    </source>
</reference>
<gene>
    <name evidence="1" type="ORF">G6N73_26415</name>
</gene>
<dbReference type="EMBL" id="JAAKZF010000058">
    <property type="protein sequence ID" value="NGO54617.1"/>
    <property type="molecule type" value="Genomic_DNA"/>
</dbReference>
<evidence type="ECO:0000313" key="2">
    <source>
        <dbReference type="Proteomes" id="UP001642900"/>
    </source>
</evidence>
<dbReference type="AlphaFoldDB" id="A0A6G4WKK8"/>
<keyword evidence="2" id="KW-1185">Reference proteome</keyword>
<evidence type="ECO:0000313" key="1">
    <source>
        <dbReference type="EMBL" id="NGO54617.1"/>
    </source>
</evidence>
<comment type="caution">
    <text evidence="1">The sequence shown here is derived from an EMBL/GenBank/DDBJ whole genome shotgun (WGS) entry which is preliminary data.</text>
</comment>
<proteinExistence type="predicted"/>
<name>A0A6G4WKK8_9HYPH</name>
<dbReference type="RefSeq" id="WP_165032953.1">
    <property type="nucleotide sequence ID" value="NZ_JAAKZF010000058.1"/>
</dbReference>
<organism evidence="1 2">
    <name type="scientific">Allomesorhizobium camelthorni</name>
    <dbReference type="NCBI Taxonomy" id="475069"/>
    <lineage>
        <taxon>Bacteria</taxon>
        <taxon>Pseudomonadati</taxon>
        <taxon>Pseudomonadota</taxon>
        <taxon>Alphaproteobacteria</taxon>
        <taxon>Hyphomicrobiales</taxon>
        <taxon>Phyllobacteriaceae</taxon>
        <taxon>Allomesorhizobium</taxon>
    </lineage>
</organism>
<sequence length="87" mass="9717">MVELAVRMIEVRATVGAGGPTNVADGQHLALRATSLVRDPMEKKRLHQQLAQLFSSTHQMVNGENRHSTRKRTLKLVDEIELASWAD</sequence>